<dbReference type="EMBL" id="GBRH01251325">
    <property type="protein sequence ID" value="JAD46570.1"/>
    <property type="molecule type" value="Transcribed_RNA"/>
</dbReference>
<proteinExistence type="predicted"/>
<accession>A0A0A9AC70</accession>
<dbReference type="AlphaFoldDB" id="A0A0A9AC70"/>
<reference evidence="1" key="1">
    <citation type="submission" date="2014-09" db="EMBL/GenBank/DDBJ databases">
        <authorList>
            <person name="Magalhaes I.L.F."/>
            <person name="Oliveira U."/>
            <person name="Santos F.R."/>
            <person name="Vidigal T.H.D.A."/>
            <person name="Brescovit A.D."/>
            <person name="Santos A.J."/>
        </authorList>
    </citation>
    <scope>NUCLEOTIDE SEQUENCE</scope>
    <source>
        <tissue evidence="1">Shoot tissue taken approximately 20 cm above the soil surface</tissue>
    </source>
</reference>
<sequence>MALTYSFLQLMVPDNMKYSSTKLSNGQYEPSEVLIPESC</sequence>
<protein>
    <submittedName>
        <fullName evidence="1">Uncharacterized protein</fullName>
    </submittedName>
</protein>
<name>A0A0A9AC70_ARUDO</name>
<reference evidence="1" key="2">
    <citation type="journal article" date="2015" name="Data Brief">
        <title>Shoot transcriptome of the giant reed, Arundo donax.</title>
        <authorList>
            <person name="Barrero R.A."/>
            <person name="Guerrero F.D."/>
            <person name="Moolhuijzen P."/>
            <person name="Goolsby J.A."/>
            <person name="Tidwell J."/>
            <person name="Bellgard S.E."/>
            <person name="Bellgard M.I."/>
        </authorList>
    </citation>
    <scope>NUCLEOTIDE SEQUENCE</scope>
    <source>
        <tissue evidence="1">Shoot tissue taken approximately 20 cm above the soil surface</tissue>
    </source>
</reference>
<organism evidence="1">
    <name type="scientific">Arundo donax</name>
    <name type="common">Giant reed</name>
    <name type="synonym">Donax arundinaceus</name>
    <dbReference type="NCBI Taxonomy" id="35708"/>
    <lineage>
        <taxon>Eukaryota</taxon>
        <taxon>Viridiplantae</taxon>
        <taxon>Streptophyta</taxon>
        <taxon>Embryophyta</taxon>
        <taxon>Tracheophyta</taxon>
        <taxon>Spermatophyta</taxon>
        <taxon>Magnoliopsida</taxon>
        <taxon>Liliopsida</taxon>
        <taxon>Poales</taxon>
        <taxon>Poaceae</taxon>
        <taxon>PACMAD clade</taxon>
        <taxon>Arundinoideae</taxon>
        <taxon>Arundineae</taxon>
        <taxon>Arundo</taxon>
    </lineage>
</organism>
<evidence type="ECO:0000313" key="1">
    <source>
        <dbReference type="EMBL" id="JAD46570.1"/>
    </source>
</evidence>